<accession>U2YUH7</accession>
<dbReference type="SUPFAM" id="SSF56349">
    <property type="entry name" value="DNA breaking-rejoining enzymes"/>
    <property type="match status" value="1"/>
</dbReference>
<feature type="region of interest" description="Disordered" evidence="4">
    <location>
        <begin position="332"/>
        <end position="363"/>
    </location>
</feature>
<dbReference type="AlphaFoldDB" id="U2YUH7"/>
<dbReference type="Pfam" id="PF02899">
    <property type="entry name" value="Phage_int_SAM_1"/>
    <property type="match status" value="1"/>
</dbReference>
<reference evidence="7 8" key="1">
    <citation type="submission" date="2013-09" db="EMBL/GenBank/DDBJ databases">
        <title>Whole genome sequencing of Halarchaeum acidiphilum strain MH1-52-1.</title>
        <authorList>
            <person name="Shimane Y."/>
            <person name="Minegishi H."/>
            <person name="Nishi S."/>
            <person name="Echigo A."/>
            <person name="Shuto A."/>
            <person name="Konishi M."/>
            <person name="Ito T."/>
            <person name="Ohkuma M."/>
            <person name="Ohta Y."/>
            <person name="Nagano Y."/>
            <person name="Tsubouchi T."/>
            <person name="Mori K."/>
            <person name="Usui K."/>
            <person name="Kamekura M."/>
            <person name="Usami R."/>
            <person name="Takaki Y."/>
            <person name="Hatada Y."/>
        </authorList>
    </citation>
    <scope>NUCLEOTIDE SEQUENCE [LARGE SCALE GENOMIC DNA]</scope>
    <source>
        <strain evidence="7 8">JCM 16109</strain>
    </source>
</reference>
<feature type="compositionally biased region" description="Basic and acidic residues" evidence="4">
    <location>
        <begin position="332"/>
        <end position="348"/>
    </location>
</feature>
<protein>
    <recommendedName>
        <fullName evidence="6">Core-binding (CB) domain-containing protein</fullName>
    </recommendedName>
</protein>
<feature type="transmembrane region" description="Helical" evidence="5">
    <location>
        <begin position="417"/>
        <end position="436"/>
    </location>
</feature>
<evidence type="ECO:0000313" key="7">
    <source>
        <dbReference type="EMBL" id="GAD52670.1"/>
    </source>
</evidence>
<keyword evidence="1 3" id="KW-0238">DNA-binding</keyword>
<dbReference type="InterPro" id="IPR044068">
    <property type="entry name" value="CB"/>
</dbReference>
<evidence type="ECO:0000259" key="6">
    <source>
        <dbReference type="PROSITE" id="PS51900"/>
    </source>
</evidence>
<proteinExistence type="predicted"/>
<feature type="domain" description="Core-binding (CB)" evidence="6">
    <location>
        <begin position="7"/>
        <end position="92"/>
    </location>
</feature>
<dbReference type="OrthoDB" id="198497at2157"/>
<dbReference type="RefSeq" id="WP_020221125.1">
    <property type="nucleotide sequence ID" value="NZ_BANO01000034.1"/>
</dbReference>
<comment type="caution">
    <text evidence="7">The sequence shown here is derived from an EMBL/GenBank/DDBJ whole genome shotgun (WGS) entry which is preliminary data.</text>
</comment>
<name>U2YUH7_9EURY</name>
<dbReference type="EMBL" id="BATA01000030">
    <property type="protein sequence ID" value="GAD52670.1"/>
    <property type="molecule type" value="Genomic_DNA"/>
</dbReference>
<dbReference type="GO" id="GO:0006310">
    <property type="term" value="P:DNA recombination"/>
    <property type="evidence" value="ECO:0007669"/>
    <property type="project" value="UniProtKB-KW"/>
</dbReference>
<dbReference type="GO" id="GO:0003677">
    <property type="term" value="F:DNA binding"/>
    <property type="evidence" value="ECO:0007669"/>
    <property type="project" value="UniProtKB-UniRule"/>
</dbReference>
<keyword evidence="5" id="KW-0812">Transmembrane</keyword>
<feature type="region of interest" description="Disordered" evidence="4">
    <location>
        <begin position="174"/>
        <end position="198"/>
    </location>
</feature>
<dbReference type="GO" id="GO:0015074">
    <property type="term" value="P:DNA integration"/>
    <property type="evidence" value="ECO:0007669"/>
    <property type="project" value="InterPro"/>
</dbReference>
<organism evidence="7 8">
    <name type="scientific">Halarchaeum acidiphilum MH1-52-1</name>
    <dbReference type="NCBI Taxonomy" id="1261545"/>
    <lineage>
        <taxon>Archaea</taxon>
        <taxon>Methanobacteriati</taxon>
        <taxon>Methanobacteriota</taxon>
        <taxon>Stenosarchaea group</taxon>
        <taxon>Halobacteria</taxon>
        <taxon>Halobacteriales</taxon>
        <taxon>Halobacteriaceae</taxon>
    </lineage>
</organism>
<dbReference type="InterPro" id="IPR011010">
    <property type="entry name" value="DNA_brk_join_enz"/>
</dbReference>
<evidence type="ECO:0000313" key="8">
    <source>
        <dbReference type="Proteomes" id="UP000016986"/>
    </source>
</evidence>
<gene>
    <name evidence="7" type="ORF">MBEHAL_1430</name>
</gene>
<sequence length="440" mass="50131">MTELEPITPRDAVDWYITDREDELRYSTKRNIQNGLDNFLEWTDVRGLDNMNAVTGRKLRRWKTWRKDRDGVRKITLNSNLAVLRRFLKWCVDIEAVEKDIPDKVPNPNVSDDEEVRKDRPETERVERVRDYLSTYQQYSRVHAEQEIVAELGVRSGAVRAIDIEDFRPEDKAIDFRHRPESKGERGTPLKNGKAGERSVNISNGLRDVLLAYRHNPDQPEGTDKYGRHPLFTAEDSDGTVGRIAVGRVRDDFYRITRPCEVGQDCPVDRDVSDCKAAKNRYAYECPENYTPHPLRSWSIMFQLDQGVERGKLSNRVDVSVPVLKKHYDHRSEERKRKARLDELEEKLPGYGEDSSKSTSADFDGIPGITNPALAPVVLGTELGRFVRSRLHLELQSMCPGGTERQTPGPRKALKGAAAYALFVCLLALNLILLGVSGMA</sequence>
<dbReference type="Gene3D" id="1.10.443.10">
    <property type="entry name" value="Intergrase catalytic core"/>
    <property type="match status" value="1"/>
</dbReference>
<keyword evidence="8" id="KW-1185">Reference proteome</keyword>
<feature type="region of interest" description="Disordered" evidence="4">
    <location>
        <begin position="102"/>
        <end position="123"/>
    </location>
</feature>
<dbReference type="eggNOG" id="arCOG01250">
    <property type="taxonomic scope" value="Archaea"/>
</dbReference>
<dbReference type="InterPro" id="IPR010998">
    <property type="entry name" value="Integrase_recombinase_N"/>
</dbReference>
<dbReference type="PROSITE" id="PS51900">
    <property type="entry name" value="CB"/>
    <property type="match status" value="1"/>
</dbReference>
<feature type="compositionally biased region" description="Basic and acidic residues" evidence="4">
    <location>
        <begin position="174"/>
        <end position="188"/>
    </location>
</feature>
<dbReference type="InterPro" id="IPR013762">
    <property type="entry name" value="Integrase-like_cat_sf"/>
</dbReference>
<keyword evidence="5" id="KW-1133">Transmembrane helix</keyword>
<dbReference type="Gene3D" id="1.10.150.130">
    <property type="match status" value="1"/>
</dbReference>
<keyword evidence="2" id="KW-0233">DNA recombination</keyword>
<evidence type="ECO:0000256" key="4">
    <source>
        <dbReference type="SAM" id="MobiDB-lite"/>
    </source>
</evidence>
<dbReference type="Proteomes" id="UP000016986">
    <property type="component" value="Unassembled WGS sequence"/>
</dbReference>
<evidence type="ECO:0000256" key="1">
    <source>
        <dbReference type="ARBA" id="ARBA00023125"/>
    </source>
</evidence>
<evidence type="ECO:0000256" key="2">
    <source>
        <dbReference type="ARBA" id="ARBA00023172"/>
    </source>
</evidence>
<evidence type="ECO:0000256" key="5">
    <source>
        <dbReference type="SAM" id="Phobius"/>
    </source>
</evidence>
<evidence type="ECO:0000256" key="3">
    <source>
        <dbReference type="PROSITE-ProRule" id="PRU01248"/>
    </source>
</evidence>
<dbReference type="InterPro" id="IPR004107">
    <property type="entry name" value="Integrase_SAM-like_N"/>
</dbReference>
<keyword evidence="5" id="KW-0472">Membrane</keyword>